<dbReference type="Pfam" id="PF08031">
    <property type="entry name" value="BBE"/>
    <property type="match status" value="1"/>
</dbReference>
<dbReference type="GO" id="GO:0016491">
    <property type="term" value="F:oxidoreductase activity"/>
    <property type="evidence" value="ECO:0007669"/>
    <property type="project" value="InterPro"/>
</dbReference>
<accession>A0A8S2G8I9</accession>
<evidence type="ECO:0000313" key="2">
    <source>
        <dbReference type="EMBL" id="CAF1647435.1"/>
    </source>
</evidence>
<evidence type="ECO:0000313" key="3">
    <source>
        <dbReference type="EMBL" id="CAF4490632.1"/>
    </source>
</evidence>
<name>A0A8S2G8I9_9BILA</name>
<dbReference type="EMBL" id="CAJOBA010092563">
    <property type="protein sequence ID" value="CAF4490632.1"/>
    <property type="molecule type" value="Genomic_DNA"/>
</dbReference>
<dbReference type="Gene3D" id="3.40.462.20">
    <property type="match status" value="1"/>
</dbReference>
<gene>
    <name evidence="2" type="ORF">OVA965_LOCUS44639</name>
    <name evidence="3" type="ORF">TMI583_LOCUS47550</name>
</gene>
<feature type="non-terminal residue" evidence="2">
    <location>
        <position position="1"/>
    </location>
</feature>
<feature type="domain" description="Berberine/berberine-like" evidence="1">
    <location>
        <begin position="132"/>
        <end position="175"/>
    </location>
</feature>
<dbReference type="Proteomes" id="UP000682733">
    <property type="component" value="Unassembled WGS sequence"/>
</dbReference>
<dbReference type="EMBL" id="CAJNOK010064768">
    <property type="protein sequence ID" value="CAF1647435.1"/>
    <property type="molecule type" value="Genomic_DNA"/>
</dbReference>
<evidence type="ECO:0000259" key="1">
    <source>
        <dbReference type="Pfam" id="PF08031"/>
    </source>
</evidence>
<sequence length="176" mass="21157">IHKQDWLSSVYGELSTGKNDSDYRQLLLNNLTYPTYNFKAKHLFYEQPISDHSLDQFIDVLALGDGELYLSFNPWGGYISTIPVDKTAFPHRSSKVGIQFRIYWNDGQDEKQQLNWLNQVYLSLYNDSTKHSYINYIDRDVHNWMNYYYHTHQKRLINIKHIYDKNNRFSFERTIQ</sequence>
<dbReference type="InterPro" id="IPR012951">
    <property type="entry name" value="BBE"/>
</dbReference>
<dbReference type="Proteomes" id="UP000677228">
    <property type="component" value="Unassembled WGS sequence"/>
</dbReference>
<organism evidence="2 4">
    <name type="scientific">Didymodactylos carnosus</name>
    <dbReference type="NCBI Taxonomy" id="1234261"/>
    <lineage>
        <taxon>Eukaryota</taxon>
        <taxon>Metazoa</taxon>
        <taxon>Spiralia</taxon>
        <taxon>Gnathifera</taxon>
        <taxon>Rotifera</taxon>
        <taxon>Eurotatoria</taxon>
        <taxon>Bdelloidea</taxon>
        <taxon>Philodinida</taxon>
        <taxon>Philodinidae</taxon>
        <taxon>Didymodactylos</taxon>
    </lineage>
</organism>
<dbReference type="PANTHER" id="PTHR32448">
    <property type="entry name" value="OS08G0158400 PROTEIN"/>
    <property type="match status" value="1"/>
</dbReference>
<comment type="caution">
    <text evidence="2">The sequence shown here is derived from an EMBL/GenBank/DDBJ whole genome shotgun (WGS) entry which is preliminary data.</text>
</comment>
<proteinExistence type="predicted"/>
<protein>
    <recommendedName>
        <fullName evidence="1">Berberine/berberine-like domain-containing protein</fullName>
    </recommendedName>
</protein>
<evidence type="ECO:0000313" key="4">
    <source>
        <dbReference type="Proteomes" id="UP000677228"/>
    </source>
</evidence>
<dbReference type="AlphaFoldDB" id="A0A8S2G8I9"/>
<reference evidence="2" key="1">
    <citation type="submission" date="2021-02" db="EMBL/GenBank/DDBJ databases">
        <authorList>
            <person name="Nowell W R."/>
        </authorList>
    </citation>
    <scope>NUCLEOTIDE SEQUENCE</scope>
</reference>
<dbReference type="GO" id="GO:0050660">
    <property type="term" value="F:flavin adenine dinucleotide binding"/>
    <property type="evidence" value="ECO:0007669"/>
    <property type="project" value="InterPro"/>
</dbReference>